<dbReference type="InParanoid" id="A0A2K1KQD3"/>
<dbReference type="AlphaFoldDB" id="A0A2K1KQD3"/>
<dbReference type="Proteomes" id="UP000006727">
    <property type="component" value="Chromosome 4"/>
</dbReference>
<proteinExistence type="predicted"/>
<organism evidence="1">
    <name type="scientific">Physcomitrium patens</name>
    <name type="common">Spreading-leaved earth moss</name>
    <name type="synonym">Physcomitrella patens</name>
    <dbReference type="NCBI Taxonomy" id="3218"/>
    <lineage>
        <taxon>Eukaryota</taxon>
        <taxon>Viridiplantae</taxon>
        <taxon>Streptophyta</taxon>
        <taxon>Embryophyta</taxon>
        <taxon>Bryophyta</taxon>
        <taxon>Bryophytina</taxon>
        <taxon>Bryopsida</taxon>
        <taxon>Funariidae</taxon>
        <taxon>Funariales</taxon>
        <taxon>Funariaceae</taxon>
        <taxon>Physcomitrium</taxon>
    </lineage>
</organism>
<dbReference type="EnsemblPlants" id="Pp3c4_28440V3.1">
    <property type="protein sequence ID" value="Pp3c4_28440V3.1"/>
    <property type="gene ID" value="Pp3c4_28440"/>
</dbReference>
<evidence type="ECO:0000313" key="1">
    <source>
        <dbReference type="EMBL" id="PNR55979.1"/>
    </source>
</evidence>
<sequence length="24" mass="2571">MLAISSCWSGITSHFGAFAKMVIL</sequence>
<protein>
    <submittedName>
        <fullName evidence="1 2">Uncharacterized protein</fullName>
    </submittedName>
</protein>
<gene>
    <name evidence="1" type="ORF">PHYPA_006876</name>
</gene>
<keyword evidence="3" id="KW-1185">Reference proteome</keyword>
<name>A0A2K1KQD3_PHYPA</name>
<reference evidence="1 3" key="1">
    <citation type="journal article" date="2008" name="Science">
        <title>The Physcomitrella genome reveals evolutionary insights into the conquest of land by plants.</title>
        <authorList>
            <person name="Rensing S."/>
            <person name="Lang D."/>
            <person name="Zimmer A."/>
            <person name="Terry A."/>
            <person name="Salamov A."/>
            <person name="Shapiro H."/>
            <person name="Nishiyama T."/>
            <person name="Perroud P.-F."/>
            <person name="Lindquist E."/>
            <person name="Kamisugi Y."/>
            <person name="Tanahashi T."/>
            <person name="Sakakibara K."/>
            <person name="Fujita T."/>
            <person name="Oishi K."/>
            <person name="Shin-I T."/>
            <person name="Kuroki Y."/>
            <person name="Toyoda A."/>
            <person name="Suzuki Y."/>
            <person name="Hashimoto A."/>
            <person name="Yamaguchi K."/>
            <person name="Sugano A."/>
            <person name="Kohara Y."/>
            <person name="Fujiyama A."/>
            <person name="Anterola A."/>
            <person name="Aoki S."/>
            <person name="Ashton N."/>
            <person name="Barbazuk W.B."/>
            <person name="Barker E."/>
            <person name="Bennetzen J."/>
            <person name="Bezanilla M."/>
            <person name="Blankenship R."/>
            <person name="Cho S.H."/>
            <person name="Dutcher S."/>
            <person name="Estelle M."/>
            <person name="Fawcett J.A."/>
            <person name="Gundlach H."/>
            <person name="Hanada K."/>
            <person name="Heyl A."/>
            <person name="Hicks K.A."/>
            <person name="Hugh J."/>
            <person name="Lohr M."/>
            <person name="Mayer K."/>
            <person name="Melkozernov A."/>
            <person name="Murata T."/>
            <person name="Nelson D."/>
            <person name="Pils B."/>
            <person name="Prigge M."/>
            <person name="Reiss B."/>
            <person name="Renner T."/>
            <person name="Rombauts S."/>
            <person name="Rushton P."/>
            <person name="Sanderfoot A."/>
            <person name="Schween G."/>
            <person name="Shiu S.-H."/>
            <person name="Stueber K."/>
            <person name="Theodoulou F.L."/>
            <person name="Tu H."/>
            <person name="Van de Peer Y."/>
            <person name="Verrier P.J."/>
            <person name="Waters E."/>
            <person name="Wood A."/>
            <person name="Yang L."/>
            <person name="Cove D."/>
            <person name="Cuming A."/>
            <person name="Hasebe M."/>
            <person name="Lucas S."/>
            <person name="Mishler D.B."/>
            <person name="Reski R."/>
            <person name="Grigoriev I."/>
            <person name="Quatrano R.S."/>
            <person name="Boore J.L."/>
        </authorList>
    </citation>
    <scope>NUCLEOTIDE SEQUENCE [LARGE SCALE GENOMIC DNA]</scope>
    <source>
        <strain evidence="2 3">cv. Gransden 2004</strain>
    </source>
</reference>
<evidence type="ECO:0000313" key="3">
    <source>
        <dbReference type="Proteomes" id="UP000006727"/>
    </source>
</evidence>
<reference evidence="2" key="3">
    <citation type="submission" date="2020-12" db="UniProtKB">
        <authorList>
            <consortium name="EnsemblPlants"/>
        </authorList>
    </citation>
    <scope>IDENTIFICATION</scope>
</reference>
<reference evidence="1 3" key="2">
    <citation type="journal article" date="2018" name="Plant J.">
        <title>The Physcomitrella patens chromosome-scale assembly reveals moss genome structure and evolution.</title>
        <authorList>
            <person name="Lang D."/>
            <person name="Ullrich K.K."/>
            <person name="Murat F."/>
            <person name="Fuchs J."/>
            <person name="Jenkins J."/>
            <person name="Haas F.B."/>
            <person name="Piednoel M."/>
            <person name="Gundlach H."/>
            <person name="Van Bel M."/>
            <person name="Meyberg R."/>
            <person name="Vives C."/>
            <person name="Morata J."/>
            <person name="Symeonidi A."/>
            <person name="Hiss M."/>
            <person name="Muchero W."/>
            <person name="Kamisugi Y."/>
            <person name="Saleh O."/>
            <person name="Blanc G."/>
            <person name="Decker E.L."/>
            <person name="van Gessel N."/>
            <person name="Grimwood J."/>
            <person name="Hayes R.D."/>
            <person name="Graham S.W."/>
            <person name="Gunter L.E."/>
            <person name="McDaniel S.F."/>
            <person name="Hoernstein S.N.W."/>
            <person name="Larsson A."/>
            <person name="Li F.W."/>
            <person name="Perroud P.F."/>
            <person name="Phillips J."/>
            <person name="Ranjan P."/>
            <person name="Rokshar D.S."/>
            <person name="Rothfels C.J."/>
            <person name="Schneider L."/>
            <person name="Shu S."/>
            <person name="Stevenson D.W."/>
            <person name="Thummler F."/>
            <person name="Tillich M."/>
            <person name="Villarreal Aguilar J.C."/>
            <person name="Widiez T."/>
            <person name="Wong G.K."/>
            <person name="Wymore A."/>
            <person name="Zhang Y."/>
            <person name="Zimmer A.D."/>
            <person name="Quatrano R.S."/>
            <person name="Mayer K.F.X."/>
            <person name="Goodstein D."/>
            <person name="Casacuberta J.M."/>
            <person name="Vandepoele K."/>
            <person name="Reski R."/>
            <person name="Cuming A.C."/>
            <person name="Tuskan G.A."/>
            <person name="Maumus F."/>
            <person name="Salse J."/>
            <person name="Schmutz J."/>
            <person name="Rensing S.A."/>
        </authorList>
    </citation>
    <scope>NUCLEOTIDE SEQUENCE [LARGE SCALE GENOMIC DNA]</scope>
    <source>
        <strain evidence="2 3">cv. Gransden 2004</strain>
    </source>
</reference>
<dbReference type="EMBL" id="ABEU02000004">
    <property type="protein sequence ID" value="PNR55979.1"/>
    <property type="molecule type" value="Genomic_DNA"/>
</dbReference>
<accession>A0A2K1KQD3</accession>
<dbReference type="Gramene" id="Pp3c4_28440V3.1">
    <property type="protein sequence ID" value="Pp3c4_28440V3.1"/>
    <property type="gene ID" value="Pp3c4_28440"/>
</dbReference>
<evidence type="ECO:0000313" key="2">
    <source>
        <dbReference type="EnsemblPlants" id="Pp3c4_28440V3.1"/>
    </source>
</evidence>